<dbReference type="SUPFAM" id="SSF50494">
    <property type="entry name" value="Trypsin-like serine proteases"/>
    <property type="match status" value="1"/>
</dbReference>
<dbReference type="EMBL" id="KQ971314">
    <property type="protein sequence ID" value="EEZ99308.2"/>
    <property type="molecule type" value="Genomic_DNA"/>
</dbReference>
<dbReference type="PROSITE" id="PS00134">
    <property type="entry name" value="TRYPSIN_HIS"/>
    <property type="match status" value="1"/>
</dbReference>
<comment type="subcellular location">
    <subcellularLocation>
        <location evidence="1">Secreted</location>
    </subcellularLocation>
</comment>
<dbReference type="Proteomes" id="UP000007266">
    <property type="component" value="Linkage group 2"/>
</dbReference>
<keyword evidence="9" id="KW-1185">Reference proteome</keyword>
<evidence type="ECO:0000256" key="1">
    <source>
        <dbReference type="ARBA" id="ARBA00004613"/>
    </source>
</evidence>
<dbReference type="InterPro" id="IPR009003">
    <property type="entry name" value="Peptidase_S1_PA"/>
</dbReference>
<sequence length="301" mass="33506">MLEGEDSCYSNIDYCCDKSQITQSRLVKNLEPVKNVGCGYRNIEIAETASNQSQFGEFPWMVAVFHKSEGGSKHFYKCGGSLIHPAVVLTAAHCVTAAGSYKIRAGEWDSQSTQELYQHQDRDVVRKVVHENYDRRNLQYDIALLFLNLRVDLASHINVVCLPPPGTETTSGSCFVSGWGQKEFDKNETEHILKKVKVSPMPKLECHRRFRKTRLKASRFHLHQSFMCAGGEEGEDACTGDGGGPLVCQMAGTERFQQVGIVSWGLGCATKDVPGAYADVAFLRNWIDKKMIGTSGRPYVV</sequence>
<evidence type="ECO:0000256" key="3">
    <source>
        <dbReference type="ARBA" id="ARBA00023157"/>
    </source>
</evidence>
<evidence type="ECO:0000313" key="8">
    <source>
        <dbReference type="EMBL" id="EEZ99308.2"/>
    </source>
</evidence>
<dbReference type="GO" id="GO:0005615">
    <property type="term" value="C:extracellular space"/>
    <property type="evidence" value="ECO:0000318"/>
    <property type="project" value="GO_Central"/>
</dbReference>
<reference evidence="8 9" key="2">
    <citation type="journal article" date="2010" name="Nucleic Acids Res.">
        <title>BeetleBase in 2010: revisions to provide comprehensive genomic information for Tribolium castaneum.</title>
        <authorList>
            <person name="Kim H.S."/>
            <person name="Murphy T."/>
            <person name="Xia J."/>
            <person name="Caragea D."/>
            <person name="Park Y."/>
            <person name="Beeman R.W."/>
            <person name="Lorenzen M.D."/>
            <person name="Butcher S."/>
            <person name="Manak J.R."/>
            <person name="Brown S.J."/>
        </authorList>
    </citation>
    <scope>GENOME REANNOTATION</scope>
    <source>
        <strain evidence="8 9">Georgia GA2</strain>
    </source>
</reference>
<dbReference type="GO" id="GO:0006508">
    <property type="term" value="P:proteolysis"/>
    <property type="evidence" value="ECO:0000318"/>
    <property type="project" value="GO_Central"/>
</dbReference>
<evidence type="ECO:0000313" key="9">
    <source>
        <dbReference type="Proteomes" id="UP000007266"/>
    </source>
</evidence>
<name>D6WBS7_TRICA</name>
<reference evidence="8 9" key="1">
    <citation type="journal article" date="2008" name="Nature">
        <title>The genome of the model beetle and pest Tribolium castaneum.</title>
        <authorList>
            <consortium name="Tribolium Genome Sequencing Consortium"/>
            <person name="Richards S."/>
            <person name="Gibbs R.A."/>
            <person name="Weinstock G.M."/>
            <person name="Brown S.J."/>
            <person name="Denell R."/>
            <person name="Beeman R.W."/>
            <person name="Gibbs R."/>
            <person name="Beeman R.W."/>
            <person name="Brown S.J."/>
            <person name="Bucher G."/>
            <person name="Friedrich M."/>
            <person name="Grimmelikhuijzen C.J."/>
            <person name="Klingler M."/>
            <person name="Lorenzen M."/>
            <person name="Richards S."/>
            <person name="Roth S."/>
            <person name="Schroder R."/>
            <person name="Tautz D."/>
            <person name="Zdobnov E.M."/>
            <person name="Muzny D."/>
            <person name="Gibbs R.A."/>
            <person name="Weinstock G.M."/>
            <person name="Attaway T."/>
            <person name="Bell S."/>
            <person name="Buhay C.J."/>
            <person name="Chandrabose M.N."/>
            <person name="Chavez D."/>
            <person name="Clerk-Blankenburg K.P."/>
            <person name="Cree A."/>
            <person name="Dao M."/>
            <person name="Davis C."/>
            <person name="Chacko J."/>
            <person name="Dinh H."/>
            <person name="Dugan-Rocha S."/>
            <person name="Fowler G."/>
            <person name="Garner T.T."/>
            <person name="Garnes J."/>
            <person name="Gnirke A."/>
            <person name="Hawes A."/>
            <person name="Hernandez J."/>
            <person name="Hines S."/>
            <person name="Holder M."/>
            <person name="Hume J."/>
            <person name="Jhangiani S.N."/>
            <person name="Joshi V."/>
            <person name="Khan Z.M."/>
            <person name="Jackson L."/>
            <person name="Kovar C."/>
            <person name="Kowis A."/>
            <person name="Lee S."/>
            <person name="Lewis L.R."/>
            <person name="Margolis J."/>
            <person name="Morgan M."/>
            <person name="Nazareth L.V."/>
            <person name="Nguyen N."/>
            <person name="Okwuonu G."/>
            <person name="Parker D."/>
            <person name="Richards S."/>
            <person name="Ruiz S.J."/>
            <person name="Santibanez J."/>
            <person name="Savard J."/>
            <person name="Scherer S.E."/>
            <person name="Schneider B."/>
            <person name="Sodergren E."/>
            <person name="Tautz D."/>
            <person name="Vattahil S."/>
            <person name="Villasana D."/>
            <person name="White C.S."/>
            <person name="Wright R."/>
            <person name="Park Y."/>
            <person name="Beeman R.W."/>
            <person name="Lord J."/>
            <person name="Oppert B."/>
            <person name="Lorenzen M."/>
            <person name="Brown S."/>
            <person name="Wang L."/>
            <person name="Savard J."/>
            <person name="Tautz D."/>
            <person name="Richards S."/>
            <person name="Weinstock G."/>
            <person name="Gibbs R.A."/>
            <person name="Liu Y."/>
            <person name="Worley K."/>
            <person name="Weinstock G."/>
            <person name="Elsik C.G."/>
            <person name="Reese J.T."/>
            <person name="Elhaik E."/>
            <person name="Landan G."/>
            <person name="Graur D."/>
            <person name="Arensburger P."/>
            <person name="Atkinson P."/>
            <person name="Beeman R.W."/>
            <person name="Beidler J."/>
            <person name="Brown S.J."/>
            <person name="Demuth J.P."/>
            <person name="Drury D.W."/>
            <person name="Du Y.Z."/>
            <person name="Fujiwara H."/>
            <person name="Lorenzen M."/>
            <person name="Maselli V."/>
            <person name="Osanai M."/>
            <person name="Park Y."/>
            <person name="Robertson H.M."/>
            <person name="Tu Z."/>
            <person name="Wang J.J."/>
            <person name="Wang S."/>
            <person name="Richards S."/>
            <person name="Song H."/>
            <person name="Zhang L."/>
            <person name="Sodergren E."/>
            <person name="Werner D."/>
            <person name="Stanke M."/>
            <person name="Morgenstern B."/>
            <person name="Solovyev V."/>
            <person name="Kosarev P."/>
            <person name="Brown G."/>
            <person name="Chen H.C."/>
            <person name="Ermolaeva O."/>
            <person name="Hlavina W."/>
            <person name="Kapustin Y."/>
            <person name="Kiryutin B."/>
            <person name="Kitts P."/>
            <person name="Maglott D."/>
            <person name="Pruitt K."/>
            <person name="Sapojnikov V."/>
            <person name="Souvorov A."/>
            <person name="Mackey A.J."/>
            <person name="Waterhouse R.M."/>
            <person name="Wyder S."/>
            <person name="Zdobnov E.M."/>
            <person name="Zdobnov E.M."/>
            <person name="Wyder S."/>
            <person name="Kriventseva E.V."/>
            <person name="Kadowaki T."/>
            <person name="Bork P."/>
            <person name="Aranda M."/>
            <person name="Bao R."/>
            <person name="Beermann A."/>
            <person name="Berns N."/>
            <person name="Bolognesi R."/>
            <person name="Bonneton F."/>
            <person name="Bopp D."/>
            <person name="Brown S.J."/>
            <person name="Bucher G."/>
            <person name="Butts T."/>
            <person name="Chaumot A."/>
            <person name="Denell R.E."/>
            <person name="Ferrier D.E."/>
            <person name="Friedrich M."/>
            <person name="Gordon C.M."/>
            <person name="Jindra M."/>
            <person name="Klingler M."/>
            <person name="Lan Q."/>
            <person name="Lattorff H.M."/>
            <person name="Laudet V."/>
            <person name="von Levetsow C."/>
            <person name="Liu Z."/>
            <person name="Lutz R."/>
            <person name="Lynch J.A."/>
            <person name="da Fonseca R.N."/>
            <person name="Posnien N."/>
            <person name="Reuter R."/>
            <person name="Roth S."/>
            <person name="Savard J."/>
            <person name="Schinko J.B."/>
            <person name="Schmitt C."/>
            <person name="Schoppmeier M."/>
            <person name="Schroder R."/>
            <person name="Shippy T.D."/>
            <person name="Simonnet F."/>
            <person name="Marques-Souza H."/>
            <person name="Tautz D."/>
            <person name="Tomoyasu Y."/>
            <person name="Trauner J."/>
            <person name="Van der Zee M."/>
            <person name="Vervoort M."/>
            <person name="Wittkopp N."/>
            <person name="Wimmer E.A."/>
            <person name="Yang X."/>
            <person name="Jones A.K."/>
            <person name="Sattelle D.B."/>
            <person name="Ebert P.R."/>
            <person name="Nelson D."/>
            <person name="Scott J.G."/>
            <person name="Beeman R.W."/>
            <person name="Muthukrishnan S."/>
            <person name="Kramer K.J."/>
            <person name="Arakane Y."/>
            <person name="Beeman R.W."/>
            <person name="Zhu Q."/>
            <person name="Hogenkamp D."/>
            <person name="Dixit R."/>
            <person name="Oppert B."/>
            <person name="Jiang H."/>
            <person name="Zou Z."/>
            <person name="Marshall J."/>
            <person name="Elpidina E."/>
            <person name="Vinokurov K."/>
            <person name="Oppert C."/>
            <person name="Zou Z."/>
            <person name="Evans J."/>
            <person name="Lu Z."/>
            <person name="Zhao P."/>
            <person name="Sumathipala N."/>
            <person name="Altincicek B."/>
            <person name="Vilcinskas A."/>
            <person name="Williams M."/>
            <person name="Hultmark D."/>
            <person name="Hetru C."/>
            <person name="Jiang H."/>
            <person name="Grimmelikhuijzen C.J."/>
            <person name="Hauser F."/>
            <person name="Cazzamali G."/>
            <person name="Williamson M."/>
            <person name="Park Y."/>
            <person name="Li B."/>
            <person name="Tanaka Y."/>
            <person name="Predel R."/>
            <person name="Neupert S."/>
            <person name="Schachtner J."/>
            <person name="Verleyen P."/>
            <person name="Raible F."/>
            <person name="Bork P."/>
            <person name="Friedrich M."/>
            <person name="Walden K.K."/>
            <person name="Robertson H.M."/>
            <person name="Angeli S."/>
            <person name="Foret S."/>
            <person name="Bucher G."/>
            <person name="Schuetz S."/>
            <person name="Maleszka R."/>
            <person name="Wimmer E.A."/>
            <person name="Beeman R.W."/>
            <person name="Lorenzen M."/>
            <person name="Tomoyasu Y."/>
            <person name="Miller S.C."/>
            <person name="Grossmann D."/>
            <person name="Bucher G."/>
        </authorList>
    </citation>
    <scope>NUCLEOTIDE SEQUENCE [LARGE SCALE GENOMIC DNA]</scope>
    <source>
        <strain evidence="8 9">Georgia GA2</strain>
    </source>
</reference>
<keyword evidence="8" id="KW-0645">Protease</keyword>
<dbReference type="AlphaFoldDB" id="D6WBS7"/>
<accession>D6WBS7</accession>
<protein>
    <recommendedName>
        <fullName evidence="5">Phenoloxidase-activating factor 2</fullName>
    </recommendedName>
    <alternativeName>
        <fullName evidence="6">Prophenoloxidase-activating factor II</fullName>
    </alternativeName>
</protein>
<feature type="domain" description="Peptidase S1" evidence="7">
    <location>
        <begin position="45"/>
        <end position="292"/>
    </location>
</feature>
<comment type="similarity">
    <text evidence="4">Belongs to the peptidase S1 family. CLIP subfamily.</text>
</comment>
<evidence type="ECO:0000259" key="7">
    <source>
        <dbReference type="PROSITE" id="PS50240"/>
    </source>
</evidence>
<dbReference type="InterPro" id="IPR018114">
    <property type="entry name" value="TRYPSIN_HIS"/>
</dbReference>
<evidence type="ECO:0000256" key="2">
    <source>
        <dbReference type="ARBA" id="ARBA00022525"/>
    </source>
</evidence>
<dbReference type="HOGENOM" id="CLU_006842_0_3_1"/>
<dbReference type="Pfam" id="PF00089">
    <property type="entry name" value="Trypsin"/>
    <property type="match status" value="1"/>
</dbReference>
<dbReference type="PANTHER" id="PTHR24256">
    <property type="entry name" value="TRYPTASE-RELATED"/>
    <property type="match status" value="1"/>
</dbReference>
<dbReference type="PRINTS" id="PR00722">
    <property type="entry name" value="CHYMOTRYPSIN"/>
</dbReference>
<dbReference type="eggNOG" id="KOG3627">
    <property type="taxonomic scope" value="Eukaryota"/>
</dbReference>
<proteinExistence type="inferred from homology"/>
<dbReference type="SMART" id="SM00020">
    <property type="entry name" value="Tryp_SPc"/>
    <property type="match status" value="1"/>
</dbReference>
<dbReference type="STRING" id="7070.D6WBS7"/>
<evidence type="ECO:0000256" key="4">
    <source>
        <dbReference type="ARBA" id="ARBA00024195"/>
    </source>
</evidence>
<evidence type="ECO:0000256" key="5">
    <source>
        <dbReference type="ARBA" id="ARBA00068096"/>
    </source>
</evidence>
<dbReference type="InterPro" id="IPR051487">
    <property type="entry name" value="Ser/Thr_Proteases_Immune/Dev"/>
</dbReference>
<dbReference type="PROSITE" id="PS50240">
    <property type="entry name" value="TRYPSIN_DOM"/>
    <property type="match status" value="1"/>
</dbReference>
<dbReference type="GO" id="GO:0004252">
    <property type="term" value="F:serine-type endopeptidase activity"/>
    <property type="evidence" value="ECO:0000318"/>
    <property type="project" value="GO_Central"/>
</dbReference>
<evidence type="ECO:0000256" key="6">
    <source>
        <dbReference type="ARBA" id="ARBA00076468"/>
    </source>
</evidence>
<dbReference type="OMA" id="KLECHRR"/>
<dbReference type="InterPro" id="IPR001314">
    <property type="entry name" value="Peptidase_S1A"/>
</dbReference>
<dbReference type="CDD" id="cd00190">
    <property type="entry name" value="Tryp_SPc"/>
    <property type="match status" value="1"/>
</dbReference>
<keyword evidence="8" id="KW-0378">Hydrolase</keyword>
<dbReference type="Gene3D" id="2.40.10.10">
    <property type="entry name" value="Trypsin-like serine proteases"/>
    <property type="match status" value="2"/>
</dbReference>
<dbReference type="MEROPS" id="S01.960"/>
<gene>
    <name evidence="8" type="primary">AUGUSTUS-3.0.2_01301</name>
    <name evidence="8" type="ORF">TcasGA2_TC001301</name>
</gene>
<keyword evidence="2" id="KW-0964">Secreted</keyword>
<organism evidence="8 9">
    <name type="scientific">Tribolium castaneum</name>
    <name type="common">Red flour beetle</name>
    <dbReference type="NCBI Taxonomy" id="7070"/>
    <lineage>
        <taxon>Eukaryota</taxon>
        <taxon>Metazoa</taxon>
        <taxon>Ecdysozoa</taxon>
        <taxon>Arthropoda</taxon>
        <taxon>Hexapoda</taxon>
        <taxon>Insecta</taxon>
        <taxon>Pterygota</taxon>
        <taxon>Neoptera</taxon>
        <taxon>Endopterygota</taxon>
        <taxon>Coleoptera</taxon>
        <taxon>Polyphaga</taxon>
        <taxon>Cucujiformia</taxon>
        <taxon>Tenebrionidae</taxon>
        <taxon>Tenebrionidae incertae sedis</taxon>
        <taxon>Tribolium</taxon>
    </lineage>
</organism>
<dbReference type="InterPro" id="IPR001254">
    <property type="entry name" value="Trypsin_dom"/>
</dbReference>
<dbReference type="FunFam" id="2.40.10.10:FF:000038">
    <property type="entry name" value="Serine protease"/>
    <property type="match status" value="1"/>
</dbReference>
<keyword evidence="3" id="KW-1015">Disulfide bond</keyword>
<dbReference type="InterPro" id="IPR043504">
    <property type="entry name" value="Peptidase_S1_PA_chymotrypsin"/>
</dbReference>